<keyword evidence="2" id="KW-1185">Reference proteome</keyword>
<name>A0AAW1WLH1_RUBAR</name>
<dbReference type="EMBL" id="JBEDUW010000006">
    <property type="protein sequence ID" value="KAK9924478.1"/>
    <property type="molecule type" value="Genomic_DNA"/>
</dbReference>
<protein>
    <submittedName>
        <fullName evidence="1">Uncharacterized protein</fullName>
    </submittedName>
</protein>
<accession>A0AAW1WLH1</accession>
<gene>
    <name evidence="1" type="ORF">M0R45_032844</name>
</gene>
<dbReference type="Proteomes" id="UP001457282">
    <property type="component" value="Unassembled WGS sequence"/>
</dbReference>
<proteinExistence type="predicted"/>
<reference evidence="1 2" key="1">
    <citation type="journal article" date="2023" name="G3 (Bethesda)">
        <title>A chromosome-length genome assembly and annotation of blackberry (Rubus argutus, cv. 'Hillquist').</title>
        <authorList>
            <person name="Bruna T."/>
            <person name="Aryal R."/>
            <person name="Dudchenko O."/>
            <person name="Sargent D.J."/>
            <person name="Mead D."/>
            <person name="Buti M."/>
            <person name="Cavallini A."/>
            <person name="Hytonen T."/>
            <person name="Andres J."/>
            <person name="Pham M."/>
            <person name="Weisz D."/>
            <person name="Mascagni F."/>
            <person name="Usai G."/>
            <person name="Natali L."/>
            <person name="Bassil N."/>
            <person name="Fernandez G.E."/>
            <person name="Lomsadze A."/>
            <person name="Armour M."/>
            <person name="Olukolu B."/>
            <person name="Poorten T."/>
            <person name="Britton C."/>
            <person name="Davik J."/>
            <person name="Ashrafi H."/>
            <person name="Aiden E.L."/>
            <person name="Borodovsky M."/>
            <person name="Worthington M."/>
        </authorList>
    </citation>
    <scope>NUCLEOTIDE SEQUENCE [LARGE SCALE GENOMIC DNA]</scope>
    <source>
        <strain evidence="1">PI 553951</strain>
    </source>
</reference>
<comment type="caution">
    <text evidence="1">The sequence shown here is derived from an EMBL/GenBank/DDBJ whole genome shotgun (WGS) entry which is preliminary data.</text>
</comment>
<organism evidence="1 2">
    <name type="scientific">Rubus argutus</name>
    <name type="common">Southern blackberry</name>
    <dbReference type="NCBI Taxonomy" id="59490"/>
    <lineage>
        <taxon>Eukaryota</taxon>
        <taxon>Viridiplantae</taxon>
        <taxon>Streptophyta</taxon>
        <taxon>Embryophyta</taxon>
        <taxon>Tracheophyta</taxon>
        <taxon>Spermatophyta</taxon>
        <taxon>Magnoliopsida</taxon>
        <taxon>eudicotyledons</taxon>
        <taxon>Gunneridae</taxon>
        <taxon>Pentapetalae</taxon>
        <taxon>rosids</taxon>
        <taxon>fabids</taxon>
        <taxon>Rosales</taxon>
        <taxon>Rosaceae</taxon>
        <taxon>Rosoideae</taxon>
        <taxon>Rosoideae incertae sedis</taxon>
        <taxon>Rubus</taxon>
    </lineage>
</organism>
<sequence length="89" mass="10495">METPFPSLTLSSSRPDLTTRFSLFRGLTRENQREIDSQFRRDFREPVLITSKGPPKARADNEFWLTFRIGKLAVKIREVGGRRRRRQES</sequence>
<evidence type="ECO:0000313" key="1">
    <source>
        <dbReference type="EMBL" id="KAK9924478.1"/>
    </source>
</evidence>
<evidence type="ECO:0000313" key="2">
    <source>
        <dbReference type="Proteomes" id="UP001457282"/>
    </source>
</evidence>
<dbReference type="AlphaFoldDB" id="A0AAW1WLH1"/>